<dbReference type="InterPro" id="IPR037165">
    <property type="entry name" value="AldOxase/xan_DH_Mopterin-bd_sf"/>
</dbReference>
<evidence type="ECO:0000256" key="1">
    <source>
        <dbReference type="ARBA" id="ARBA00022505"/>
    </source>
</evidence>
<dbReference type="InterPro" id="IPR000674">
    <property type="entry name" value="Ald_Oxase/Xan_DH_a/b"/>
</dbReference>
<dbReference type="Proteomes" id="UP000199205">
    <property type="component" value="Unassembled WGS sequence"/>
</dbReference>
<dbReference type="Gene3D" id="3.30.365.10">
    <property type="entry name" value="Aldehyde oxidase/xanthine dehydrogenase, molybdopterin binding domain"/>
    <property type="match status" value="4"/>
</dbReference>
<sequence length="765" mass="82101">MSFVGKPVERVEDEDLLSARTRFVGALSFDNMLHMHVVRSPHPHACLNAIGVDRAKSVSGVVAIFTGSDTRELAPIGFRRVVEPELSLYQQPVLALDRLRYVGEPVAIIIATDPRIAEDAAELVTLDVECLPPVSNAVAPGPDDGLGLHVQEAAGIDKSYGDIAAAFEAAAHRFSISCEIARQTAVPMETRGALAVPHGDASGFDFYGAAKVVHANRAELARILCLDPNRVVLREGHVGGGFGVRGELYPEDVLVAFAALRLQRAVRWIEDRREHFLATNHSRGQVVMLDAAVDHNGVILGLTADIVADQGAYLRTHEIKVADLSCAFLPGPYRIPAYRAQASVRLTNKTPCGTYRAPGRFEATFAMERMMDTISRVLKIDPIQVRRRNLIPASEMPFDRDLTAAGKKVRYDSGDYGLTLDKAVRAFDFEGMRKSAADRRAAGEHVGVGLAMFVEKSGVALRETASLCLSSDGSVELVTGASSLGQGLETVLSQIAADSVGLDMSDFKVVRGQTDRISQSGGTFGSRATIMAGSAVHAAGQLFRQAIIKRAAELFDAAPEAVHLQDGRLEIAGQPVDLSRLHMGNGDNAPALKIETTFDAENVSYPYGVHIAQVSVDPDTLQVRAERYCIAYDIGRAVNPDLVKGQLVGGAVQGIGGALFEEITYSNDGYPHTTGLSTYAIPKMADIPAFDVLVLEDWPSPTNPLGLKGAGEGGINAAGAAVAAAVEDAFSSQLTPYRLPMTAPYLFKLKTANERRRRQLDNLSD</sequence>
<gene>
    <name evidence="4" type="ORF">GA0061101_14233</name>
</gene>
<evidence type="ECO:0000313" key="4">
    <source>
        <dbReference type="EMBL" id="SCB51746.1"/>
    </source>
</evidence>
<keyword evidence="2" id="KW-0560">Oxidoreductase</keyword>
<accession>A0A1C3XI44</accession>
<dbReference type="SMART" id="SM01008">
    <property type="entry name" value="Ald_Xan_dh_C"/>
    <property type="match status" value="1"/>
</dbReference>
<evidence type="ECO:0000259" key="3">
    <source>
        <dbReference type="SMART" id="SM01008"/>
    </source>
</evidence>
<name>A0A1C3XI44_9HYPH</name>
<reference evidence="4 5" key="1">
    <citation type="submission" date="2016-08" db="EMBL/GenBank/DDBJ databases">
        <authorList>
            <person name="Seilhamer J.J."/>
        </authorList>
    </citation>
    <scope>NUCLEOTIDE SEQUENCE [LARGE SCALE GENOMIC DNA]</scope>
    <source>
        <strain evidence="4 5">P1-7</strain>
    </source>
</reference>
<dbReference type="Pfam" id="PF01315">
    <property type="entry name" value="Ald_Xan_dh_C"/>
    <property type="match status" value="1"/>
</dbReference>
<dbReference type="AlphaFoldDB" id="A0A1C3XI44"/>
<evidence type="ECO:0000256" key="2">
    <source>
        <dbReference type="ARBA" id="ARBA00023002"/>
    </source>
</evidence>
<dbReference type="SUPFAM" id="SSF54665">
    <property type="entry name" value="CO dehydrogenase molybdoprotein N-domain-like"/>
    <property type="match status" value="1"/>
</dbReference>
<dbReference type="Gene3D" id="3.90.1170.50">
    <property type="entry name" value="Aldehyde oxidase/xanthine dehydrogenase, a/b hammerhead"/>
    <property type="match status" value="1"/>
</dbReference>
<dbReference type="GO" id="GO:0016491">
    <property type="term" value="F:oxidoreductase activity"/>
    <property type="evidence" value="ECO:0007669"/>
    <property type="project" value="UniProtKB-KW"/>
</dbReference>
<dbReference type="PANTHER" id="PTHR11908:SF132">
    <property type="entry name" value="ALDEHYDE OXIDASE 1-RELATED"/>
    <property type="match status" value="1"/>
</dbReference>
<dbReference type="EMBL" id="FMAF01000042">
    <property type="protein sequence ID" value="SCB51746.1"/>
    <property type="molecule type" value="Genomic_DNA"/>
</dbReference>
<keyword evidence="1" id="KW-0500">Molybdenum</keyword>
<dbReference type="OrthoDB" id="9758509at2"/>
<dbReference type="Pfam" id="PF02738">
    <property type="entry name" value="MoCoBD_1"/>
    <property type="match status" value="1"/>
</dbReference>
<feature type="domain" description="Aldehyde oxidase/xanthine dehydrogenase a/b hammerhead" evidence="3">
    <location>
        <begin position="18"/>
        <end position="132"/>
    </location>
</feature>
<dbReference type="Pfam" id="PF20256">
    <property type="entry name" value="MoCoBD_2"/>
    <property type="match status" value="1"/>
</dbReference>
<dbReference type="SUPFAM" id="SSF56003">
    <property type="entry name" value="Molybdenum cofactor-binding domain"/>
    <property type="match status" value="1"/>
</dbReference>
<dbReference type="InterPro" id="IPR046867">
    <property type="entry name" value="AldOxase/xan_DH_MoCoBD2"/>
</dbReference>
<organism evidence="4 5">
    <name type="scientific">Rhizobium lusitanum</name>
    <dbReference type="NCBI Taxonomy" id="293958"/>
    <lineage>
        <taxon>Bacteria</taxon>
        <taxon>Pseudomonadati</taxon>
        <taxon>Pseudomonadota</taxon>
        <taxon>Alphaproteobacteria</taxon>
        <taxon>Hyphomicrobiales</taxon>
        <taxon>Rhizobiaceae</taxon>
        <taxon>Rhizobium/Agrobacterium group</taxon>
        <taxon>Rhizobium</taxon>
    </lineage>
</organism>
<dbReference type="RefSeq" id="WP_051963680.1">
    <property type="nucleotide sequence ID" value="NZ_FMAF01000042.1"/>
</dbReference>
<dbReference type="PANTHER" id="PTHR11908">
    <property type="entry name" value="XANTHINE DEHYDROGENASE"/>
    <property type="match status" value="1"/>
</dbReference>
<dbReference type="InterPro" id="IPR008274">
    <property type="entry name" value="AldOxase/xan_DH_MoCoBD1"/>
</dbReference>
<proteinExistence type="predicted"/>
<dbReference type="GO" id="GO:0005506">
    <property type="term" value="F:iron ion binding"/>
    <property type="evidence" value="ECO:0007669"/>
    <property type="project" value="InterPro"/>
</dbReference>
<dbReference type="InterPro" id="IPR016208">
    <property type="entry name" value="Ald_Oxase/xanthine_DH-like"/>
</dbReference>
<dbReference type="InterPro" id="IPR036856">
    <property type="entry name" value="Ald_Oxase/Xan_DH_a/b_sf"/>
</dbReference>
<protein>
    <submittedName>
        <fullName evidence="4">Carbon-monoxide dehydrogenase large subunit</fullName>
    </submittedName>
</protein>
<evidence type="ECO:0000313" key="5">
    <source>
        <dbReference type="Proteomes" id="UP000199205"/>
    </source>
</evidence>